<feature type="coiled-coil region" evidence="2">
    <location>
        <begin position="509"/>
        <end position="536"/>
    </location>
</feature>
<dbReference type="Proteomes" id="UP000789831">
    <property type="component" value="Unassembled WGS sequence"/>
</dbReference>
<evidence type="ECO:0000313" key="6">
    <source>
        <dbReference type="Proteomes" id="UP000789831"/>
    </source>
</evidence>
<reference evidence="5" key="1">
    <citation type="submission" date="2021-06" db="EMBL/GenBank/DDBJ databases">
        <authorList>
            <person name="Kallberg Y."/>
            <person name="Tangrot J."/>
            <person name="Rosling A."/>
        </authorList>
    </citation>
    <scope>NUCLEOTIDE SEQUENCE</scope>
    <source>
        <strain evidence="5">MT106</strain>
    </source>
</reference>
<dbReference type="GO" id="GO:0005525">
    <property type="term" value="F:GTP binding"/>
    <property type="evidence" value="ECO:0007669"/>
    <property type="project" value="InterPro"/>
</dbReference>
<accession>A0A9N8ZR96</accession>
<keyword evidence="1" id="KW-0547">Nucleotide-binding</keyword>
<dbReference type="PANTHER" id="PTHR23159">
    <property type="entry name" value="CENTROSOMAL PROTEIN 2"/>
    <property type="match status" value="1"/>
</dbReference>
<keyword evidence="6" id="KW-1185">Reference proteome</keyword>
<feature type="coiled-coil region" evidence="2">
    <location>
        <begin position="1057"/>
        <end position="1084"/>
    </location>
</feature>
<evidence type="ECO:0000256" key="3">
    <source>
        <dbReference type="SAM" id="MobiDB-lite"/>
    </source>
</evidence>
<dbReference type="EMBL" id="CAJVPL010000506">
    <property type="protein sequence ID" value="CAG8504457.1"/>
    <property type="molecule type" value="Genomic_DNA"/>
</dbReference>
<dbReference type="OrthoDB" id="8954335at2759"/>
<comment type="caution">
    <text evidence="5">The sequence shown here is derived from an EMBL/GenBank/DDBJ whole genome shotgun (WGS) entry which is preliminary data.</text>
</comment>
<protein>
    <submittedName>
        <fullName evidence="5">9725_t:CDS:1</fullName>
    </submittedName>
</protein>
<evidence type="ECO:0000256" key="2">
    <source>
        <dbReference type="SAM" id="Coils"/>
    </source>
</evidence>
<sequence>MVNTRNILLIGRTGNGKSTLANVISGTNRFRESADSVSETRRIEVAEFEENITQDGREKIRYRVIDTVGIGDTRLTPRAVLGTIQEAKEYLEQGLSQILFITNGRFTEEERIAYKLLRSVIFDNEVSKYTTIIRTNFPEFENGEACERDRRALKDENGELLDIINSARIIYVDNPPINSGNTRRNAVNKETREVSRGILLTLLGTCRGNYRPENLVQMNERINNYKTEKEKLEEELKEKDRMMKEQGEKLQGQIDNLNKEQDRKMKEISDNCDKKIKEAQDRADQQIRDAQNQGNLSEKLREMALQKEIDDLKRKEIEDKQKELEDEQNKKNDEYVAQIEEANKKIKSLQKLEEISEKIKSPSLSLKELSELYFKAKEKIFGKEEITKTEVLIATNIFLNGYINVSEYLSGKEMKDLTDEELDFLLVLCDEASVNFDCLTELFFSEGDEKLSSVFSSESNEEKQEKIKNIREDAIKEKAKRKVRRENDDNSENGNNKSKIDDNINELLNESLKKRINELQKEADFLRSKNKSKEANRIQKRISKIEIGEKNPEKKNNSFSPSSFLIGIGIVIYINKLQNIKIMVNTKRIILIGSTGNGKSTLANVLLNKNNNFDEVFKESAGSISETRNIHIERVEINLDKDGNEKLEMIIIDTVGIGDTQLTTQGVLYRLAEAASHIGEGLNQIFFVSGGRFTEKEEEAYRLLSSVIFDGKVVNFTTIVRTNFPDFDNPEACERDREAMRKENSRLSNIVNSAKVIYLDNPPVIGRPKAIELAKEIRAESRQILLTHLGTCQTIYKPNNLGNLNQRIGNYMSDKEKLEKEIKEKERLMREQAEKMNRQINEVRNNGERLMRELDSSKEYQIRQIRENSDREIRNLRAENERTLSRIMRSGGSYIDDALSSFYGLSAVCGTNFSDKTTTEKIYYLKSEFERVVREKERAEQRANEIEERIDKQQQAQEYSNYQQVYQRKKQEKKNHLQQLQLLRSYQNCPHCGSQEVDAYELYENSQLVCQPCRMAKKSGATSPLSFSGEINADCARKWLKDRNHLNNCACLEQESQENYELFASSLKENKKRLEKECQCEASNKPRTPYYDIANYGYAYCEICEAKIAGAGKNGVIKNRNDPRFWGLKVPQKVLCGNCLEQKRDKMTPLRRAKFKEYKKLGRLHLSLTIEAEVYQKVKKDIPKRQISHFVNDLLKEHLKNKKQQRLIASYKKTARSRAVKKEDKICEEAIADGIK</sequence>
<name>A0A9N8ZR96_9GLOM</name>
<feature type="domain" description="AIG1-type G" evidence="4">
    <location>
        <begin position="587"/>
        <end position="752"/>
    </location>
</feature>
<keyword evidence="2" id="KW-0175">Coiled coil</keyword>
<proteinExistence type="predicted"/>
<dbReference type="InterPro" id="IPR006703">
    <property type="entry name" value="G_AIG1"/>
</dbReference>
<organism evidence="5 6">
    <name type="scientific">Ambispora gerdemannii</name>
    <dbReference type="NCBI Taxonomy" id="144530"/>
    <lineage>
        <taxon>Eukaryota</taxon>
        <taxon>Fungi</taxon>
        <taxon>Fungi incertae sedis</taxon>
        <taxon>Mucoromycota</taxon>
        <taxon>Glomeromycotina</taxon>
        <taxon>Glomeromycetes</taxon>
        <taxon>Archaeosporales</taxon>
        <taxon>Ambisporaceae</taxon>
        <taxon>Ambispora</taxon>
    </lineage>
</organism>
<dbReference type="Pfam" id="PF04548">
    <property type="entry name" value="AIG1"/>
    <property type="match status" value="2"/>
</dbReference>
<gene>
    <name evidence="5" type="ORF">AGERDE_LOCUS4417</name>
</gene>
<feature type="region of interest" description="Disordered" evidence="3">
    <location>
        <begin position="478"/>
        <end position="501"/>
    </location>
</feature>
<feature type="domain" description="AIG1-type G" evidence="4">
    <location>
        <begin position="5"/>
        <end position="175"/>
    </location>
</feature>
<dbReference type="SUPFAM" id="SSF52540">
    <property type="entry name" value="P-loop containing nucleoside triphosphate hydrolases"/>
    <property type="match status" value="2"/>
</dbReference>
<evidence type="ECO:0000256" key="1">
    <source>
        <dbReference type="ARBA" id="ARBA00022741"/>
    </source>
</evidence>
<dbReference type="AlphaFoldDB" id="A0A9N8ZR96"/>
<feature type="coiled-coil region" evidence="2">
    <location>
        <begin position="801"/>
        <end position="886"/>
    </location>
</feature>
<dbReference type="InterPro" id="IPR027417">
    <property type="entry name" value="P-loop_NTPase"/>
</dbReference>
<feature type="coiled-coil region" evidence="2">
    <location>
        <begin position="215"/>
        <end position="278"/>
    </location>
</feature>
<dbReference type="PANTHER" id="PTHR23159:SF31">
    <property type="entry name" value="CENTROSOME-ASSOCIATED PROTEIN CEP250 ISOFORM X1"/>
    <property type="match status" value="1"/>
</dbReference>
<dbReference type="Gene3D" id="3.40.50.300">
    <property type="entry name" value="P-loop containing nucleotide triphosphate hydrolases"/>
    <property type="match status" value="2"/>
</dbReference>
<feature type="coiled-coil region" evidence="2">
    <location>
        <begin position="929"/>
        <end position="979"/>
    </location>
</feature>
<evidence type="ECO:0000259" key="4">
    <source>
        <dbReference type="Pfam" id="PF04548"/>
    </source>
</evidence>
<feature type="coiled-coil region" evidence="2">
    <location>
        <begin position="307"/>
        <end position="359"/>
    </location>
</feature>
<evidence type="ECO:0000313" key="5">
    <source>
        <dbReference type="EMBL" id="CAG8504457.1"/>
    </source>
</evidence>